<dbReference type="GO" id="GO:0005886">
    <property type="term" value="C:plasma membrane"/>
    <property type="evidence" value="ECO:0007669"/>
    <property type="project" value="TreeGrafter"/>
</dbReference>
<dbReference type="EMBL" id="UOFA01000381">
    <property type="protein sequence ID" value="VAW48036.1"/>
    <property type="molecule type" value="Genomic_DNA"/>
</dbReference>
<protein>
    <submittedName>
        <fullName evidence="6">FIG00018398: hypothetical regulator</fullName>
    </submittedName>
</protein>
<proteinExistence type="predicted"/>
<evidence type="ECO:0000256" key="1">
    <source>
        <dbReference type="ARBA" id="ARBA00004141"/>
    </source>
</evidence>
<dbReference type="InterPro" id="IPR006696">
    <property type="entry name" value="DUF423"/>
</dbReference>
<organism evidence="6">
    <name type="scientific">hydrothermal vent metagenome</name>
    <dbReference type="NCBI Taxonomy" id="652676"/>
    <lineage>
        <taxon>unclassified sequences</taxon>
        <taxon>metagenomes</taxon>
        <taxon>ecological metagenomes</taxon>
    </lineage>
</organism>
<evidence type="ECO:0000256" key="5">
    <source>
        <dbReference type="SAM" id="Phobius"/>
    </source>
</evidence>
<evidence type="ECO:0000256" key="3">
    <source>
        <dbReference type="ARBA" id="ARBA00022989"/>
    </source>
</evidence>
<feature type="transmembrane region" description="Helical" evidence="5">
    <location>
        <begin position="83"/>
        <end position="105"/>
    </location>
</feature>
<keyword evidence="4 5" id="KW-0472">Membrane</keyword>
<feature type="transmembrane region" description="Helical" evidence="5">
    <location>
        <begin position="17"/>
        <end position="40"/>
    </location>
</feature>
<comment type="subcellular location">
    <subcellularLocation>
        <location evidence="1">Membrane</location>
        <topology evidence="1">Multi-pass membrane protein</topology>
    </subcellularLocation>
</comment>
<feature type="transmembrane region" description="Helical" evidence="5">
    <location>
        <begin position="111"/>
        <end position="133"/>
    </location>
</feature>
<gene>
    <name evidence="6" type="ORF">MNBD_GAMMA02-710</name>
</gene>
<evidence type="ECO:0000313" key="6">
    <source>
        <dbReference type="EMBL" id="VAW48036.1"/>
    </source>
</evidence>
<feature type="transmembrane region" description="Helical" evidence="5">
    <location>
        <begin position="52"/>
        <end position="71"/>
    </location>
</feature>
<keyword evidence="3 5" id="KW-1133">Transmembrane helix</keyword>
<dbReference type="Pfam" id="PF04241">
    <property type="entry name" value="DUF423"/>
    <property type="match status" value="1"/>
</dbReference>
<keyword evidence="2 5" id="KW-0812">Transmembrane</keyword>
<accession>A0A3B0WUN5</accession>
<reference evidence="6" key="1">
    <citation type="submission" date="2018-06" db="EMBL/GenBank/DDBJ databases">
        <authorList>
            <person name="Zhirakovskaya E."/>
        </authorList>
    </citation>
    <scope>NUCLEOTIDE SEQUENCE</scope>
</reference>
<dbReference type="PANTHER" id="PTHR43461:SF1">
    <property type="entry name" value="TRANSMEMBRANE PROTEIN 256"/>
    <property type="match status" value="1"/>
</dbReference>
<evidence type="ECO:0000256" key="2">
    <source>
        <dbReference type="ARBA" id="ARBA00022692"/>
    </source>
</evidence>
<dbReference type="PANTHER" id="PTHR43461">
    <property type="entry name" value="TRANSMEMBRANE PROTEIN 256"/>
    <property type="match status" value="1"/>
</dbReference>
<name>A0A3B0WUN5_9ZZZZ</name>
<evidence type="ECO:0000256" key="4">
    <source>
        <dbReference type="ARBA" id="ARBA00023136"/>
    </source>
</evidence>
<dbReference type="AlphaFoldDB" id="A0A3B0WUN5"/>
<sequence>MGRQITQQTNLQLNKSALYLVIAAVYGLTAVVLGALGTHAFGLQVGTQQASLFQHAFIYQLIHALLLIWIVSQTDQGPWLRYAALAVSLGVLLFCGGLYLLVFVGKTAFSWITPVGGSLIILAWLNLVIHGFLKLKDKSDKFEP</sequence>